<dbReference type="PANTHER" id="PTHR23517">
    <property type="entry name" value="RESISTANCE PROTEIN MDTM, PUTATIVE-RELATED-RELATED"/>
    <property type="match status" value="1"/>
</dbReference>
<evidence type="ECO:0000256" key="5">
    <source>
        <dbReference type="ARBA" id="ARBA00022989"/>
    </source>
</evidence>
<dbReference type="InterPro" id="IPR050171">
    <property type="entry name" value="MFS_Transporters"/>
</dbReference>
<dbReference type="OrthoDB" id="9772725at2"/>
<reference evidence="8 9" key="1">
    <citation type="submission" date="2018-03" db="EMBL/GenBank/DDBJ databases">
        <title>Genome assembly of novel Miniimonas species PCH200.</title>
        <authorList>
            <person name="Thakur V."/>
            <person name="Kumar V."/>
            <person name="Singh D."/>
        </authorList>
    </citation>
    <scope>NUCLEOTIDE SEQUENCE [LARGE SCALE GENOMIC DNA]</scope>
    <source>
        <strain evidence="8 9">PCH200</strain>
    </source>
</reference>
<evidence type="ECO:0000256" key="4">
    <source>
        <dbReference type="ARBA" id="ARBA00022692"/>
    </source>
</evidence>
<dbReference type="InterPro" id="IPR000109">
    <property type="entry name" value="POT_fam"/>
</dbReference>
<evidence type="ECO:0000256" key="6">
    <source>
        <dbReference type="ARBA" id="ARBA00023136"/>
    </source>
</evidence>
<dbReference type="Gene3D" id="1.20.1250.20">
    <property type="entry name" value="MFS general substrate transporter like domains"/>
    <property type="match status" value="1"/>
</dbReference>
<keyword evidence="4 7" id="KW-0812">Transmembrane</keyword>
<dbReference type="NCBIfam" id="TIGR00924">
    <property type="entry name" value="yjdL_sub1_fam"/>
    <property type="match status" value="1"/>
</dbReference>
<proteinExistence type="predicted"/>
<organism evidence="8 9">
    <name type="scientific">Serinibacter arcticus</name>
    <dbReference type="NCBI Taxonomy" id="1655435"/>
    <lineage>
        <taxon>Bacteria</taxon>
        <taxon>Bacillati</taxon>
        <taxon>Actinomycetota</taxon>
        <taxon>Actinomycetes</taxon>
        <taxon>Micrococcales</taxon>
        <taxon>Beutenbergiaceae</taxon>
        <taxon>Serinibacter</taxon>
    </lineage>
</organism>
<keyword evidence="2" id="KW-0813">Transport</keyword>
<dbReference type="GO" id="GO:0015833">
    <property type="term" value="P:peptide transport"/>
    <property type="evidence" value="ECO:0007669"/>
    <property type="project" value="InterPro"/>
</dbReference>
<evidence type="ECO:0000256" key="3">
    <source>
        <dbReference type="ARBA" id="ARBA00022475"/>
    </source>
</evidence>
<dbReference type="PANTHER" id="PTHR23517:SF15">
    <property type="entry name" value="PROTON-DEPENDENT OLIGOPEPTIDE FAMILY TRANSPORT PROTEIN"/>
    <property type="match status" value="1"/>
</dbReference>
<dbReference type="RefSeq" id="WP_109227740.1">
    <property type="nucleotide sequence ID" value="NZ_PYHR01000001.1"/>
</dbReference>
<sequence>MVLPPGARPTRADAGARSRVTAFIWLFIGAAVFWMIFEQSGSTLSLFAQNVTNLTVTSGFSVPASWLQSINPLFIVIFAPVFSAVWLRWGDRAPRTSVKFGIALLVVGASFPPHRPDAGLRGLRHPGHGLVARERLPPPDVAELLLSPNGLSATTKLAPAGSLGQFLALWFLATSVGTTVGGQIASITSDSPVLSFAVCGGMAVAFGAVMVAVRRINALMGDVH</sequence>
<gene>
    <name evidence="8" type="ORF">C8046_00070</name>
</gene>
<feature type="transmembrane region" description="Helical" evidence="7">
    <location>
        <begin position="193"/>
        <end position="213"/>
    </location>
</feature>
<keyword evidence="9" id="KW-1185">Reference proteome</keyword>
<dbReference type="EMBL" id="PYHR01000001">
    <property type="protein sequence ID" value="PWD53046.1"/>
    <property type="molecule type" value="Genomic_DNA"/>
</dbReference>
<comment type="caution">
    <text evidence="8">The sequence shown here is derived from an EMBL/GenBank/DDBJ whole genome shotgun (WGS) entry which is preliminary data.</text>
</comment>
<evidence type="ECO:0000313" key="8">
    <source>
        <dbReference type="EMBL" id="PWD53046.1"/>
    </source>
</evidence>
<keyword evidence="6 7" id="KW-0472">Membrane</keyword>
<dbReference type="AlphaFoldDB" id="A0A2U2A0D4"/>
<dbReference type="InterPro" id="IPR036259">
    <property type="entry name" value="MFS_trans_sf"/>
</dbReference>
<protein>
    <recommendedName>
        <fullName evidence="10">Di-/tripeptide transporter</fullName>
    </recommendedName>
</protein>
<evidence type="ECO:0000313" key="9">
    <source>
        <dbReference type="Proteomes" id="UP000245166"/>
    </source>
</evidence>
<evidence type="ECO:0000256" key="7">
    <source>
        <dbReference type="SAM" id="Phobius"/>
    </source>
</evidence>
<keyword evidence="3" id="KW-1003">Cell membrane</keyword>
<dbReference type="Pfam" id="PF00854">
    <property type="entry name" value="PTR2"/>
    <property type="match status" value="1"/>
</dbReference>
<dbReference type="Proteomes" id="UP000245166">
    <property type="component" value="Unassembled WGS sequence"/>
</dbReference>
<dbReference type="GO" id="GO:0005886">
    <property type="term" value="C:plasma membrane"/>
    <property type="evidence" value="ECO:0007669"/>
    <property type="project" value="UniProtKB-SubCell"/>
</dbReference>
<feature type="transmembrane region" description="Helical" evidence="7">
    <location>
        <begin position="20"/>
        <end position="37"/>
    </location>
</feature>
<accession>A0A2U2A0D4</accession>
<evidence type="ECO:0008006" key="10">
    <source>
        <dbReference type="Google" id="ProtNLM"/>
    </source>
</evidence>
<name>A0A2U2A0D4_9MICO</name>
<feature type="transmembrane region" description="Helical" evidence="7">
    <location>
        <begin position="70"/>
        <end position="89"/>
    </location>
</feature>
<dbReference type="InterPro" id="IPR005279">
    <property type="entry name" value="Dipep/tripep_permease"/>
</dbReference>
<keyword evidence="5 7" id="KW-1133">Transmembrane helix</keyword>
<evidence type="ECO:0000256" key="2">
    <source>
        <dbReference type="ARBA" id="ARBA00022448"/>
    </source>
</evidence>
<dbReference type="GO" id="GO:1904680">
    <property type="term" value="F:peptide transmembrane transporter activity"/>
    <property type="evidence" value="ECO:0007669"/>
    <property type="project" value="InterPro"/>
</dbReference>
<feature type="transmembrane region" description="Helical" evidence="7">
    <location>
        <begin position="166"/>
        <end position="187"/>
    </location>
</feature>
<comment type="subcellular location">
    <subcellularLocation>
        <location evidence="1">Cell membrane</location>
        <topology evidence="1">Multi-pass membrane protein</topology>
    </subcellularLocation>
</comment>
<evidence type="ECO:0000256" key="1">
    <source>
        <dbReference type="ARBA" id="ARBA00004651"/>
    </source>
</evidence>